<feature type="compositionally biased region" description="Basic and acidic residues" evidence="5">
    <location>
        <begin position="1776"/>
        <end position="1791"/>
    </location>
</feature>
<dbReference type="EMBL" id="JAVRES010000007">
    <property type="protein sequence ID" value="MDT0436498.1"/>
    <property type="molecule type" value="Genomic_DNA"/>
</dbReference>
<dbReference type="SUPFAM" id="SSF51735">
    <property type="entry name" value="NAD(P)-binding Rossmann-fold domains"/>
    <property type="match status" value="2"/>
</dbReference>
<dbReference type="InterPro" id="IPR042104">
    <property type="entry name" value="PKS_dehydratase_sf"/>
</dbReference>
<keyword evidence="1" id="KW-0596">Phosphopantetheine</keyword>
<dbReference type="Pfam" id="PF08659">
    <property type="entry name" value="KR"/>
    <property type="match status" value="1"/>
</dbReference>
<dbReference type="SMART" id="SM00825">
    <property type="entry name" value="PKS_KS"/>
    <property type="match status" value="1"/>
</dbReference>
<dbReference type="InterPro" id="IPR016039">
    <property type="entry name" value="Thiolase-like"/>
</dbReference>
<feature type="compositionally biased region" description="Low complexity" evidence="5">
    <location>
        <begin position="296"/>
        <end position="311"/>
    </location>
</feature>
<evidence type="ECO:0000313" key="8">
    <source>
        <dbReference type="Proteomes" id="UP001183535"/>
    </source>
</evidence>
<evidence type="ECO:0000256" key="2">
    <source>
        <dbReference type="ARBA" id="ARBA00022553"/>
    </source>
</evidence>
<accession>A0ABD5EPD3</accession>
<protein>
    <submittedName>
        <fullName evidence="7">SDR family oxidoreductase</fullName>
    </submittedName>
</protein>
<feature type="region of interest" description="Disordered" evidence="5">
    <location>
        <begin position="1776"/>
        <end position="1806"/>
    </location>
</feature>
<dbReference type="SUPFAM" id="SSF53901">
    <property type="entry name" value="Thiolase-like"/>
    <property type="match status" value="3"/>
</dbReference>
<dbReference type="PRINTS" id="PR00081">
    <property type="entry name" value="GDHRDH"/>
</dbReference>
<evidence type="ECO:0000259" key="6">
    <source>
        <dbReference type="PROSITE" id="PS52004"/>
    </source>
</evidence>
<evidence type="ECO:0000256" key="1">
    <source>
        <dbReference type="ARBA" id="ARBA00022450"/>
    </source>
</evidence>
<dbReference type="RefSeq" id="WP_093834159.1">
    <property type="nucleotide sequence ID" value="NZ_JAVRES010000007.1"/>
</dbReference>
<feature type="compositionally biased region" description="Low complexity" evidence="5">
    <location>
        <begin position="320"/>
        <end position="329"/>
    </location>
</feature>
<comment type="caution">
    <text evidence="7">The sequence shown here is derived from an EMBL/GenBank/DDBJ whole genome shotgun (WGS) entry which is preliminary data.</text>
</comment>
<feature type="domain" description="Ketosynthase family 3 (KS3)" evidence="6">
    <location>
        <begin position="402"/>
        <end position="851"/>
    </location>
</feature>
<evidence type="ECO:0000256" key="3">
    <source>
        <dbReference type="ARBA" id="ARBA00023002"/>
    </source>
</evidence>
<organism evidence="7 8">
    <name type="scientific">Streptomyces doudnae</name>
    <dbReference type="NCBI Taxonomy" id="3075536"/>
    <lineage>
        <taxon>Bacteria</taxon>
        <taxon>Bacillati</taxon>
        <taxon>Actinomycetota</taxon>
        <taxon>Actinomycetes</taxon>
        <taxon>Kitasatosporales</taxon>
        <taxon>Streptomycetaceae</taxon>
        <taxon>Streptomyces</taxon>
    </lineage>
</organism>
<dbReference type="PANTHER" id="PTHR43775:SF37">
    <property type="entry name" value="SI:DKEY-61P9.11"/>
    <property type="match status" value="1"/>
</dbReference>
<dbReference type="Pfam" id="PF00109">
    <property type="entry name" value="ketoacyl-synt"/>
    <property type="match status" value="3"/>
</dbReference>
<feature type="compositionally biased region" description="Pro residues" evidence="5">
    <location>
        <begin position="1288"/>
        <end position="1302"/>
    </location>
</feature>
<name>A0ABD5EPD3_9ACTN</name>
<dbReference type="PANTHER" id="PTHR43775">
    <property type="entry name" value="FATTY ACID SYNTHASE"/>
    <property type="match status" value="1"/>
</dbReference>
<dbReference type="InterPro" id="IPR020841">
    <property type="entry name" value="PKS_Beta-ketoAc_synthase_dom"/>
</dbReference>
<dbReference type="GO" id="GO:0016747">
    <property type="term" value="F:acyltransferase activity, transferring groups other than amino-acyl groups"/>
    <property type="evidence" value="ECO:0007669"/>
    <property type="project" value="UniProtKB-ARBA"/>
</dbReference>
<dbReference type="GO" id="GO:0016491">
    <property type="term" value="F:oxidoreductase activity"/>
    <property type="evidence" value="ECO:0007669"/>
    <property type="project" value="UniProtKB-KW"/>
</dbReference>
<keyword evidence="8" id="KW-1185">Reference proteome</keyword>
<dbReference type="FunFam" id="3.40.50.720:FF:000084">
    <property type="entry name" value="Short-chain dehydrogenase reductase"/>
    <property type="match status" value="1"/>
</dbReference>
<feature type="compositionally biased region" description="Low complexity" evidence="5">
    <location>
        <begin position="277"/>
        <end position="288"/>
    </location>
</feature>
<dbReference type="Pfam" id="PF13561">
    <property type="entry name" value="adh_short_C2"/>
    <property type="match status" value="1"/>
</dbReference>
<dbReference type="Pfam" id="PF02801">
    <property type="entry name" value="Ketoacyl-synt_C"/>
    <property type="match status" value="1"/>
</dbReference>
<dbReference type="InterPro" id="IPR036291">
    <property type="entry name" value="NAD(P)-bd_dom_sf"/>
</dbReference>
<evidence type="ECO:0000256" key="4">
    <source>
        <dbReference type="RuleBase" id="RU003694"/>
    </source>
</evidence>
<feature type="compositionally biased region" description="Pro residues" evidence="5">
    <location>
        <begin position="330"/>
        <end position="339"/>
    </location>
</feature>
<keyword evidence="2" id="KW-0597">Phosphoprotein</keyword>
<dbReference type="InterPro" id="IPR002347">
    <property type="entry name" value="SDR_fam"/>
</dbReference>
<dbReference type="Gene3D" id="3.40.50.720">
    <property type="entry name" value="NAD(P)-binding Rossmann-like Domain"/>
    <property type="match status" value="2"/>
</dbReference>
<keyword evidence="3" id="KW-0560">Oxidoreductase</keyword>
<dbReference type="SMART" id="SM00822">
    <property type="entry name" value="PKS_KR"/>
    <property type="match status" value="1"/>
</dbReference>
<dbReference type="PROSITE" id="PS52004">
    <property type="entry name" value="KS3_2"/>
    <property type="match status" value="1"/>
</dbReference>
<feature type="compositionally biased region" description="Pro residues" evidence="5">
    <location>
        <begin position="1792"/>
        <end position="1802"/>
    </location>
</feature>
<dbReference type="InterPro" id="IPR050091">
    <property type="entry name" value="PKS_NRPS_Biosynth_Enz"/>
</dbReference>
<evidence type="ECO:0000256" key="5">
    <source>
        <dbReference type="SAM" id="MobiDB-lite"/>
    </source>
</evidence>
<dbReference type="InterPro" id="IPR013968">
    <property type="entry name" value="PKS_KR"/>
</dbReference>
<dbReference type="CDD" id="cd00833">
    <property type="entry name" value="PKS"/>
    <property type="match status" value="1"/>
</dbReference>
<feature type="region of interest" description="Disordered" evidence="5">
    <location>
        <begin position="1178"/>
        <end position="1306"/>
    </location>
</feature>
<gene>
    <name evidence="7" type="ORF">RM877_17590</name>
</gene>
<keyword evidence="4" id="KW-0808">Transferase</keyword>
<feature type="compositionally biased region" description="Low complexity" evidence="5">
    <location>
        <begin position="1237"/>
        <end position="1253"/>
    </location>
</feature>
<dbReference type="InterPro" id="IPR057326">
    <property type="entry name" value="KR_dom"/>
</dbReference>
<evidence type="ECO:0000313" key="7">
    <source>
        <dbReference type="EMBL" id="MDT0436498.1"/>
    </source>
</evidence>
<dbReference type="InterPro" id="IPR014031">
    <property type="entry name" value="Ketoacyl_synth_C"/>
</dbReference>
<feature type="region of interest" description="Disordered" evidence="5">
    <location>
        <begin position="275"/>
        <end position="388"/>
    </location>
</feature>
<sequence>MTDENLRGKVALVTGAAKSLGADIVRRLARGGAHVIVNYFHSADRAKLLQEELEQAGHSCEFIRASVAKSSEIDRMFDLVEERHGGLDILINNAAGGAFLPLFDIDDTYWQRAWSTNVMAVYHSARRAAELMAGRPGASILCLSSVGAHQPVPGYGPGGVTKAALESLVRYLALELVGEGIRVNTVLLGSIASEIVVNLDGPATVGGPDAADDLMNRTLSTPEAAALIVHLLHEDAGFITGQTLVADGGISIGGMQGLRLHSRLADRVTRPARVPVLSSTASRPAPARQSPPPLASVPAPVSRDSAPAADSVPPPPPSACAPSAAAPDPSGAPEPPEPPELSESPEPAADDRDPAPDATTRQAPHRPPTGPVDAPAPQDREAQQEMEPQVDLDVTVDPDADPGAVAVVGLGLALPGANDAAEFWDRLREGAPLSSEPSAFDLDHFWAPTRAETDAFYVREAGYLHDFVPDPESVTEPDGNIGHPGWPRTTRWLRHCAVQALAGVSRRPADRWLTATTGIHDQTGLGPQGVVLGDEYRRMVREAIPADQDGEWLAELADHAISAHYGGDGGDPQSYLPASVVRNALRGLLPDDAQHLTLDAACASGLFALDAAVKALREGSCDLALAGGTSVIEPIGFTLFCRAQGISMSGRVRPFDRAADGTLIGEGAIALVLKPYARAVADGDRVLGVIRGTGLAADGRGKGIHAPATRGQELAIARAWADAGVGSDDVDWIVAHGTGTPVGDEIELRSLLSRLGPGERTCLLTSNKQVFGHTGVLAGLVSVAHALVALERGAVPGQPVVTDPHPLLGDGERLTVPVTDAPWPADRERPRVVGVSSFGLGGADAHVVLSDHAPRSVPPLRPGAGVRDDREDLVVVGWNTHLPGLDADRVPAWLRGEGPLPEPGFGTPYPLPSPRDVRIPPLTMRHMDAAHLMVLQALGPLLERLGDAGRALRPATAVVIGSTLPTTHNTQAALRVHAAECATVFDLLPDPEQARVLKEYLAKGMAEAEGVIPGDLNEDDFTGAVSCILSGRAANYYDFQALGTSVYSQRDSAHTAVDLALRQLRHRACDIALVGAVCLRPISGWDRHLDHLVPEGRTIAEGAAVLAVARRSTALEHGFPILGTLATEVTAADPGRPVAASHTLPVLAAAGHTYLSLDSLLTVLEGVVTRTETAVGPAATGSPLIRFTPPTGRDGDGPGAAHRAQPQPAVPAAPSEEPAAVPAAASEESSTASRNGPPEAATARTAEPRTPAAVGDSATGTGTTGPLRGAESAESFTGRRQTLRLLPAAPPPDRPSEGPVPPGTVVLTDAPDLAALVTGPDTAVWSPRPGVAGAVHVAPEDAPAELVRLPFVPRHVRVLSRLPADDDGCDEAAAARAEDLQDLTFTTLQAALPALRNGGSLAALLLGPLPGDLPPPLSGLFTGLVRSVRAEVPQCGGVTLLSDAPDPAGALRLLARATAAQEPTHTLVHRGGAWLAPAVVDDPEPGVGRAGLPAGAVVVAFGGARGITPELLHEVAVRTDRPHVYLVGRTPLPESDEPLPPQAEFMAAERRRRPGAPVRELRVAYERAQARLEVRRTVERLARLCGRDRVHHRVGDVLDAARTTAVLDEILDRHGRIDLLVNTVLDLRSRALHAKTLTDFRAVRATKATGYRNLKRALAGRAPRVFCTFSTLATLAPAPGDIDYCAVNEYLAFASARAERHGPAGHHEVAVLWSGWREVGVASSVTMRETLRRNKMDAYISTAQGRAQFLSAVTAPPASGVSFFIRDEERVLLERRGISTRADRPAPRPEAPDAPAPAPPDPALTSPLLDGVLHRGDDWAVFTKSWDPRTLAERDGRWMRHHQVNGEYTLAGTFTLEAAAAAAATLCPGLRVTGFRGLVCRSSITVRLAGPPRTVAVEARVVRREPGRAEVAVRITAHRVGRNGKVLRFNDQLCETRVLLADRYPVLAGPPDFTGHEPEPDFAMPVYSPDPPISLTGPFAGTGDYARGPEGNSARFRLDHAAWAPVLAGTTVPALLLDAMVHLLLLPPRGDLPPLVGPMAGLDEVDLGGPGDDCGLSALHPVIRLHGDFATGELTALTGDGQVLARIAGVTAHALDHSGELVRPRGDAPRPVRT</sequence>
<reference evidence="8" key="1">
    <citation type="submission" date="2023-07" db="EMBL/GenBank/DDBJ databases">
        <title>30 novel species of actinomycetes from the DSMZ collection.</title>
        <authorList>
            <person name="Nouioui I."/>
        </authorList>
    </citation>
    <scope>NUCLEOTIDE SEQUENCE [LARGE SCALE GENOMIC DNA]</scope>
    <source>
        <strain evidence="8">DSM 41981</strain>
    </source>
</reference>
<feature type="compositionally biased region" description="Low complexity" evidence="5">
    <location>
        <begin position="1204"/>
        <end position="1230"/>
    </location>
</feature>
<dbReference type="Proteomes" id="UP001183535">
    <property type="component" value="Unassembled WGS sequence"/>
</dbReference>
<dbReference type="Gene3D" id="3.10.129.110">
    <property type="entry name" value="Polyketide synthase dehydratase"/>
    <property type="match status" value="1"/>
</dbReference>
<comment type="similarity">
    <text evidence="4">Belongs to the thiolase-like superfamily. Beta-ketoacyl-ACP synthases family.</text>
</comment>
<dbReference type="Gene3D" id="3.40.47.10">
    <property type="match status" value="2"/>
</dbReference>
<proteinExistence type="inferred from homology"/>
<dbReference type="InterPro" id="IPR014030">
    <property type="entry name" value="Ketoacyl_synth_N"/>
</dbReference>